<sequence length="192" mass="21702">MFQPRVKLEFINRYCPPSKGWEVFVDIDASEEGRTGGTRKKPEAIQRQDEMKDDVFLVKQKFKELGVTVGGSRSNWYSTNQFPKLEGDRDIVAFNSKNKSCIIAEVEGSSSGQPETKVYKAIGQIVIALNKCNLKDWEQNFILVVHGEKVETHLKEACALEKLGIAAISLYKDRNSDKWLFGKDLVADKLIS</sequence>
<dbReference type="AlphaFoldDB" id="F7XNS7"/>
<dbReference type="STRING" id="679901.Mzhil_1434"/>
<protein>
    <submittedName>
        <fullName evidence="1">Uncharacterized protein</fullName>
    </submittedName>
</protein>
<reference evidence="1 2" key="1">
    <citation type="submission" date="2010-07" db="EMBL/GenBank/DDBJ databases">
        <title>The complete genome of Methanosalsum zhilinae DSM 4017.</title>
        <authorList>
            <consortium name="US DOE Joint Genome Institute (JGI-PGF)"/>
            <person name="Lucas S."/>
            <person name="Copeland A."/>
            <person name="Lapidus A."/>
            <person name="Glavina del Rio T."/>
            <person name="Dalin E."/>
            <person name="Tice H."/>
            <person name="Bruce D."/>
            <person name="Goodwin L."/>
            <person name="Pitluck S."/>
            <person name="Kyrpides N."/>
            <person name="Mavromatis K."/>
            <person name="Ovchinnikova G."/>
            <person name="Daligault H."/>
            <person name="Detter J.C."/>
            <person name="Han C."/>
            <person name="Tapia R."/>
            <person name="Larimer F."/>
            <person name="Land M."/>
            <person name="Hauser L."/>
            <person name="Markowitz V."/>
            <person name="Cheng J.-F."/>
            <person name="Hugenholtz P."/>
            <person name="Woyke T."/>
            <person name="Wu D."/>
            <person name="Spring S."/>
            <person name="Schueler E."/>
            <person name="Brambilla E."/>
            <person name="Klenk H.-P."/>
            <person name="Eisen J.A."/>
        </authorList>
    </citation>
    <scope>NUCLEOTIDE SEQUENCE [LARGE SCALE GENOMIC DNA]</scope>
    <source>
        <strain evidence="2">DSM 4017 / NBRC 107636 / OCM 62 / WeN5</strain>
    </source>
</reference>
<evidence type="ECO:0000313" key="2">
    <source>
        <dbReference type="Proteomes" id="UP000006622"/>
    </source>
</evidence>
<dbReference type="HOGENOM" id="CLU_1412393_0_0_2"/>
<dbReference type="RefSeq" id="WP_013898715.1">
    <property type="nucleotide sequence ID" value="NC_015676.1"/>
</dbReference>
<name>F7XNS7_METZD</name>
<dbReference type="Proteomes" id="UP000006622">
    <property type="component" value="Chromosome"/>
</dbReference>
<dbReference type="KEGG" id="mzh:Mzhil_1434"/>
<organism evidence="1 2">
    <name type="scientific">Methanosalsum zhilinae (strain DSM 4017 / NBRC 107636 / OCM 62 / WeN5)</name>
    <name type="common">Methanohalophilus zhilinae</name>
    <dbReference type="NCBI Taxonomy" id="679901"/>
    <lineage>
        <taxon>Archaea</taxon>
        <taxon>Methanobacteriati</taxon>
        <taxon>Methanobacteriota</taxon>
        <taxon>Stenosarchaea group</taxon>
        <taxon>Methanomicrobia</taxon>
        <taxon>Methanosarcinales</taxon>
        <taxon>Methanosarcinaceae</taxon>
        <taxon>Methanosalsum</taxon>
    </lineage>
</organism>
<evidence type="ECO:0000313" key="1">
    <source>
        <dbReference type="EMBL" id="AEH61278.1"/>
    </source>
</evidence>
<proteinExistence type="predicted"/>
<dbReference type="GeneID" id="10823071"/>
<dbReference type="EMBL" id="CP002101">
    <property type="protein sequence ID" value="AEH61278.1"/>
    <property type="molecule type" value="Genomic_DNA"/>
</dbReference>
<keyword evidence="2" id="KW-1185">Reference proteome</keyword>
<accession>F7XNS7</accession>
<gene>
    <name evidence="1" type="ordered locus">Mzhil_1434</name>
</gene>